<organism evidence="2 3">
    <name type="scientific">Saguinus oedipus</name>
    <name type="common">Cotton-top tamarin</name>
    <name type="synonym">Oedipomidas oedipus</name>
    <dbReference type="NCBI Taxonomy" id="9490"/>
    <lineage>
        <taxon>Eukaryota</taxon>
        <taxon>Metazoa</taxon>
        <taxon>Chordata</taxon>
        <taxon>Craniata</taxon>
        <taxon>Vertebrata</taxon>
        <taxon>Euteleostomi</taxon>
        <taxon>Mammalia</taxon>
        <taxon>Eutheria</taxon>
        <taxon>Euarchontoglires</taxon>
        <taxon>Primates</taxon>
        <taxon>Haplorrhini</taxon>
        <taxon>Platyrrhini</taxon>
        <taxon>Cebidae</taxon>
        <taxon>Callitrichinae</taxon>
        <taxon>Saguinus</taxon>
    </lineage>
</organism>
<feature type="region of interest" description="Disordered" evidence="1">
    <location>
        <begin position="34"/>
        <end position="67"/>
    </location>
</feature>
<gene>
    <name evidence="2" type="ORF">P7K49_016940</name>
</gene>
<accession>A0ABQ9V130</accession>
<sequence length="67" mass="7294">LEPQPSVLCGLAFREARGPGQRIQMLPQLCLRRSASGSKTQQAQRERRPWCPPPPLPGDPDEGSSAS</sequence>
<proteinExistence type="predicted"/>
<keyword evidence="3" id="KW-1185">Reference proteome</keyword>
<feature type="non-terminal residue" evidence="2">
    <location>
        <position position="1"/>
    </location>
</feature>
<evidence type="ECO:0000256" key="1">
    <source>
        <dbReference type="SAM" id="MobiDB-lite"/>
    </source>
</evidence>
<name>A0ABQ9V130_SAGOE</name>
<dbReference type="Proteomes" id="UP001266305">
    <property type="component" value="Unassembled WGS sequence"/>
</dbReference>
<dbReference type="EMBL" id="JASSZA010000008">
    <property type="protein sequence ID" value="KAK2103084.1"/>
    <property type="molecule type" value="Genomic_DNA"/>
</dbReference>
<comment type="caution">
    <text evidence="2">The sequence shown here is derived from an EMBL/GenBank/DDBJ whole genome shotgun (WGS) entry which is preliminary data.</text>
</comment>
<evidence type="ECO:0000313" key="2">
    <source>
        <dbReference type="EMBL" id="KAK2103084.1"/>
    </source>
</evidence>
<protein>
    <submittedName>
        <fullName evidence="2">Uncharacterized protein</fullName>
    </submittedName>
</protein>
<reference evidence="2 3" key="1">
    <citation type="submission" date="2023-05" db="EMBL/GenBank/DDBJ databases">
        <title>B98-5 Cell Line De Novo Hybrid Assembly: An Optical Mapping Approach.</title>
        <authorList>
            <person name="Kananen K."/>
            <person name="Auerbach J.A."/>
            <person name="Kautto E."/>
            <person name="Blachly J.S."/>
        </authorList>
    </citation>
    <scope>NUCLEOTIDE SEQUENCE [LARGE SCALE GENOMIC DNA]</scope>
    <source>
        <strain evidence="2">B95-8</strain>
        <tissue evidence="2">Cell line</tissue>
    </source>
</reference>
<feature type="non-terminal residue" evidence="2">
    <location>
        <position position="67"/>
    </location>
</feature>
<evidence type="ECO:0000313" key="3">
    <source>
        <dbReference type="Proteomes" id="UP001266305"/>
    </source>
</evidence>